<dbReference type="Proteomes" id="UP000821865">
    <property type="component" value="Chromosome 8"/>
</dbReference>
<name>A0ACB8C7X8_DERSI</name>
<sequence length="262" mass="29849">MERASNEELLTFEHHREWVKLLQSCKEHEAALACAQASAKRWPRSVDAWLLLLELLIARGPGAEDVLKAFEEALSAIPKQESPFFRARKISTLVAKSLASYLGRFNGVAVGGVCGDTGTQQKSTNENQKALFYPHDVCTYAKEKLLELHSLYRGYKAARKFYKRMLHLKPLSLAFFQRMIDMENSSAQPDADKLRSYFENAVAEFGETNFDLWMKYILFELKHPEGKPEQAGVLYHRAVKTLHDDLTDHFISAYSLLDTSKS</sequence>
<comment type="caution">
    <text evidence="1">The sequence shown here is derived from an EMBL/GenBank/DDBJ whole genome shotgun (WGS) entry which is preliminary data.</text>
</comment>
<keyword evidence="2" id="KW-1185">Reference proteome</keyword>
<organism evidence="1 2">
    <name type="scientific">Dermacentor silvarum</name>
    <name type="common">Tick</name>
    <dbReference type="NCBI Taxonomy" id="543639"/>
    <lineage>
        <taxon>Eukaryota</taxon>
        <taxon>Metazoa</taxon>
        <taxon>Ecdysozoa</taxon>
        <taxon>Arthropoda</taxon>
        <taxon>Chelicerata</taxon>
        <taxon>Arachnida</taxon>
        <taxon>Acari</taxon>
        <taxon>Parasitiformes</taxon>
        <taxon>Ixodida</taxon>
        <taxon>Ixodoidea</taxon>
        <taxon>Ixodidae</taxon>
        <taxon>Rhipicephalinae</taxon>
        <taxon>Dermacentor</taxon>
    </lineage>
</organism>
<dbReference type="EMBL" id="CM023477">
    <property type="protein sequence ID" value="KAH7937036.1"/>
    <property type="molecule type" value="Genomic_DNA"/>
</dbReference>
<evidence type="ECO:0000313" key="2">
    <source>
        <dbReference type="Proteomes" id="UP000821865"/>
    </source>
</evidence>
<evidence type="ECO:0000313" key="1">
    <source>
        <dbReference type="EMBL" id="KAH7937036.1"/>
    </source>
</evidence>
<protein>
    <submittedName>
        <fullName evidence="1">Uncharacterized protein</fullName>
    </submittedName>
</protein>
<proteinExistence type="predicted"/>
<accession>A0ACB8C7X8</accession>
<gene>
    <name evidence="1" type="ORF">HPB49_007553</name>
</gene>
<reference evidence="1" key="1">
    <citation type="submission" date="2020-05" db="EMBL/GenBank/DDBJ databases">
        <title>Large-scale comparative analyses of tick genomes elucidate their genetic diversity and vector capacities.</title>
        <authorList>
            <person name="Jia N."/>
            <person name="Wang J."/>
            <person name="Shi W."/>
            <person name="Du L."/>
            <person name="Sun Y."/>
            <person name="Zhan W."/>
            <person name="Jiang J."/>
            <person name="Wang Q."/>
            <person name="Zhang B."/>
            <person name="Ji P."/>
            <person name="Sakyi L.B."/>
            <person name="Cui X."/>
            <person name="Yuan T."/>
            <person name="Jiang B."/>
            <person name="Yang W."/>
            <person name="Lam T.T.-Y."/>
            <person name="Chang Q."/>
            <person name="Ding S."/>
            <person name="Wang X."/>
            <person name="Zhu J."/>
            <person name="Ruan X."/>
            <person name="Zhao L."/>
            <person name="Wei J."/>
            <person name="Que T."/>
            <person name="Du C."/>
            <person name="Cheng J."/>
            <person name="Dai P."/>
            <person name="Han X."/>
            <person name="Huang E."/>
            <person name="Gao Y."/>
            <person name="Liu J."/>
            <person name="Shao H."/>
            <person name="Ye R."/>
            <person name="Li L."/>
            <person name="Wei W."/>
            <person name="Wang X."/>
            <person name="Wang C."/>
            <person name="Yang T."/>
            <person name="Huo Q."/>
            <person name="Li W."/>
            <person name="Guo W."/>
            <person name="Chen H."/>
            <person name="Zhou L."/>
            <person name="Ni X."/>
            <person name="Tian J."/>
            <person name="Zhou Y."/>
            <person name="Sheng Y."/>
            <person name="Liu T."/>
            <person name="Pan Y."/>
            <person name="Xia L."/>
            <person name="Li J."/>
            <person name="Zhao F."/>
            <person name="Cao W."/>
        </authorList>
    </citation>
    <scope>NUCLEOTIDE SEQUENCE</scope>
    <source>
        <strain evidence="1">Dsil-2018</strain>
    </source>
</reference>